<dbReference type="InterPro" id="IPR015424">
    <property type="entry name" value="PyrdxlP-dep_Trfase"/>
</dbReference>
<keyword evidence="1" id="KW-0808">Transferase</keyword>
<dbReference type="AlphaFoldDB" id="A0A831WVH1"/>
<dbReference type="Pfam" id="PF01041">
    <property type="entry name" value="DegT_DnrJ_EryC1"/>
    <property type="match status" value="1"/>
</dbReference>
<comment type="caution">
    <text evidence="1">The sequence shown here is derived from an EMBL/GenBank/DDBJ whole genome shotgun (WGS) entry which is preliminary data.</text>
</comment>
<name>A0A831WVH1_PROAE</name>
<proteinExistence type="predicted"/>
<sequence>MPGAELIGPAELDEIRELFSGDKVNLYRYDPGNHKTRELESLFASAMGVRFAHAVSSGTAAIHCALAAAGV</sequence>
<keyword evidence="1" id="KW-0032">Aminotransferase</keyword>
<dbReference type="Gene3D" id="3.40.640.10">
    <property type="entry name" value="Type I PLP-dependent aspartate aminotransferase-like (Major domain)"/>
    <property type="match status" value="1"/>
</dbReference>
<dbReference type="GO" id="GO:0008483">
    <property type="term" value="F:transaminase activity"/>
    <property type="evidence" value="ECO:0007669"/>
    <property type="project" value="UniProtKB-KW"/>
</dbReference>
<dbReference type="EMBL" id="DSBW01000178">
    <property type="protein sequence ID" value="HED31616.1"/>
    <property type="molecule type" value="Genomic_DNA"/>
</dbReference>
<evidence type="ECO:0000313" key="1">
    <source>
        <dbReference type="EMBL" id="HED31616.1"/>
    </source>
</evidence>
<feature type="non-terminal residue" evidence="1">
    <location>
        <position position="71"/>
    </location>
</feature>
<gene>
    <name evidence="1" type="ORF">ENN50_08085</name>
</gene>
<dbReference type="Proteomes" id="UP000886335">
    <property type="component" value="Unassembled WGS sequence"/>
</dbReference>
<dbReference type="InterPro" id="IPR000653">
    <property type="entry name" value="DegT/StrS_aminotransferase"/>
</dbReference>
<accession>A0A831WVH1</accession>
<dbReference type="SUPFAM" id="SSF53383">
    <property type="entry name" value="PLP-dependent transferases"/>
    <property type="match status" value="1"/>
</dbReference>
<reference evidence="1" key="1">
    <citation type="journal article" date="2020" name="mSystems">
        <title>Genome- and Community-Level Interaction Insights into Carbon Utilization and Element Cycling Functions of Hydrothermarchaeota in Hydrothermal Sediment.</title>
        <authorList>
            <person name="Zhou Z."/>
            <person name="Liu Y."/>
            <person name="Xu W."/>
            <person name="Pan J."/>
            <person name="Luo Z.H."/>
            <person name="Li M."/>
        </authorList>
    </citation>
    <scope>NUCLEOTIDE SEQUENCE [LARGE SCALE GENOMIC DNA]</scope>
    <source>
        <strain evidence="1">SpSt-1181</strain>
    </source>
</reference>
<organism evidence="1">
    <name type="scientific">Prosthecochloris aestuarii</name>
    <dbReference type="NCBI Taxonomy" id="1102"/>
    <lineage>
        <taxon>Bacteria</taxon>
        <taxon>Pseudomonadati</taxon>
        <taxon>Chlorobiota</taxon>
        <taxon>Chlorobiia</taxon>
        <taxon>Chlorobiales</taxon>
        <taxon>Chlorobiaceae</taxon>
        <taxon>Prosthecochloris</taxon>
    </lineage>
</organism>
<dbReference type="InterPro" id="IPR015421">
    <property type="entry name" value="PyrdxlP-dep_Trfase_major"/>
</dbReference>
<protein>
    <submittedName>
        <fullName evidence="1">Aminotransferase DegT</fullName>
    </submittedName>
</protein>